<protein>
    <submittedName>
        <fullName evidence="1">Uncharacterized protein</fullName>
    </submittedName>
</protein>
<keyword evidence="2" id="KW-1185">Reference proteome</keyword>
<evidence type="ECO:0000313" key="2">
    <source>
        <dbReference type="Proteomes" id="UP001176941"/>
    </source>
</evidence>
<accession>A0ABN8Y822</accession>
<organism evidence="1 2">
    <name type="scientific">Rangifer tarandus platyrhynchus</name>
    <name type="common">Svalbard reindeer</name>
    <dbReference type="NCBI Taxonomy" id="3082113"/>
    <lineage>
        <taxon>Eukaryota</taxon>
        <taxon>Metazoa</taxon>
        <taxon>Chordata</taxon>
        <taxon>Craniata</taxon>
        <taxon>Vertebrata</taxon>
        <taxon>Euteleostomi</taxon>
        <taxon>Mammalia</taxon>
        <taxon>Eutheria</taxon>
        <taxon>Laurasiatheria</taxon>
        <taxon>Artiodactyla</taxon>
        <taxon>Ruminantia</taxon>
        <taxon>Pecora</taxon>
        <taxon>Cervidae</taxon>
        <taxon>Odocoileinae</taxon>
        <taxon>Rangifer</taxon>
    </lineage>
</organism>
<reference evidence="1" key="1">
    <citation type="submission" date="2023-04" db="EMBL/GenBank/DDBJ databases">
        <authorList>
            <consortium name="ELIXIR-Norway"/>
        </authorList>
    </citation>
    <scope>NUCLEOTIDE SEQUENCE [LARGE SCALE GENOMIC DNA]</scope>
</reference>
<gene>
    <name evidence="1" type="ORF">MRATA1EN1_LOCUS6486</name>
</gene>
<proteinExistence type="predicted"/>
<dbReference type="EMBL" id="OX459952">
    <property type="protein sequence ID" value="CAI9157524.1"/>
    <property type="molecule type" value="Genomic_DNA"/>
</dbReference>
<name>A0ABN8Y822_RANTA</name>
<evidence type="ECO:0000313" key="1">
    <source>
        <dbReference type="EMBL" id="CAI9157524.1"/>
    </source>
</evidence>
<dbReference type="Proteomes" id="UP001176941">
    <property type="component" value="Chromosome 16"/>
</dbReference>
<sequence length="116" mass="12931">MISVQLVYSVQLSSVTQSCPWTTARQTSLSITNPWGLPKLMSIKSVMPSNHLILCRPLLLLPSIFPSIRVFSNESAICITCPKYWSFSLNISPSNEHSGLLSIQFSIGIELPFNLY</sequence>